<evidence type="ECO:0000313" key="4">
    <source>
        <dbReference type="WBParaSite" id="L893_g5239.t1"/>
    </source>
</evidence>
<keyword evidence="2" id="KW-0812">Transmembrane</keyword>
<protein>
    <submittedName>
        <fullName evidence="4">Col_cuticle_N domain-containing protein</fullName>
    </submittedName>
</protein>
<evidence type="ECO:0000313" key="3">
    <source>
        <dbReference type="Proteomes" id="UP000095287"/>
    </source>
</evidence>
<feature type="transmembrane region" description="Helical" evidence="2">
    <location>
        <begin position="72"/>
        <end position="93"/>
    </location>
</feature>
<evidence type="ECO:0000256" key="1">
    <source>
        <dbReference type="SAM" id="MobiDB-lite"/>
    </source>
</evidence>
<keyword evidence="2" id="KW-1133">Transmembrane helix</keyword>
<proteinExistence type="predicted"/>
<feature type="compositionally biased region" description="Polar residues" evidence="1">
    <location>
        <begin position="148"/>
        <end position="158"/>
    </location>
</feature>
<organism evidence="3 4">
    <name type="scientific">Steinernema glaseri</name>
    <dbReference type="NCBI Taxonomy" id="37863"/>
    <lineage>
        <taxon>Eukaryota</taxon>
        <taxon>Metazoa</taxon>
        <taxon>Ecdysozoa</taxon>
        <taxon>Nematoda</taxon>
        <taxon>Chromadorea</taxon>
        <taxon>Rhabditida</taxon>
        <taxon>Tylenchina</taxon>
        <taxon>Panagrolaimomorpha</taxon>
        <taxon>Strongyloidoidea</taxon>
        <taxon>Steinernematidae</taxon>
        <taxon>Steinernema</taxon>
    </lineage>
</organism>
<evidence type="ECO:0000256" key="2">
    <source>
        <dbReference type="SAM" id="Phobius"/>
    </source>
</evidence>
<sequence length="158" mass="18091">MMRNTAKRIYKPIADSFIRYKRNHPALQSRIVIPFREAIARTAPQLRMKNVELRPLATSASAFAASALKKMVNILGALLYGTFCMSFMANLYACYSCAKLSGKVSDFGDRLTMFEEQFRAFERTNDLHGDIKKMLRESKKQRDGYTTKAYNPSLRRSS</sequence>
<dbReference type="WBParaSite" id="L893_g5239.t1">
    <property type="protein sequence ID" value="L893_g5239.t1"/>
    <property type="gene ID" value="L893_g5239"/>
</dbReference>
<dbReference type="Proteomes" id="UP000095287">
    <property type="component" value="Unplaced"/>
</dbReference>
<dbReference type="AlphaFoldDB" id="A0A1I8AFM4"/>
<keyword evidence="3" id="KW-1185">Reference proteome</keyword>
<name>A0A1I8AFM4_9BILA</name>
<feature type="region of interest" description="Disordered" evidence="1">
    <location>
        <begin position="138"/>
        <end position="158"/>
    </location>
</feature>
<accession>A0A1I8AFM4</accession>
<reference evidence="4" key="1">
    <citation type="submission" date="2016-11" db="UniProtKB">
        <authorList>
            <consortium name="WormBaseParasite"/>
        </authorList>
    </citation>
    <scope>IDENTIFICATION</scope>
</reference>
<keyword evidence="2" id="KW-0472">Membrane</keyword>